<dbReference type="Proteomes" id="UP000712080">
    <property type="component" value="Unassembled WGS sequence"/>
</dbReference>
<dbReference type="AlphaFoldDB" id="A0A972FL45"/>
<evidence type="ECO:0000313" key="1">
    <source>
        <dbReference type="EMBL" id="NMH27662.1"/>
    </source>
</evidence>
<protein>
    <submittedName>
        <fullName evidence="1">Uncharacterized protein</fullName>
    </submittedName>
</protein>
<evidence type="ECO:0000313" key="2">
    <source>
        <dbReference type="Proteomes" id="UP000712080"/>
    </source>
</evidence>
<name>A0A972FL45_9FLAO</name>
<dbReference type="RefSeq" id="WP_169526666.1">
    <property type="nucleotide sequence ID" value="NZ_JAAMPU010000102.1"/>
</dbReference>
<comment type="caution">
    <text evidence="1">The sequence shown here is derived from an EMBL/GenBank/DDBJ whole genome shotgun (WGS) entry which is preliminary data.</text>
</comment>
<accession>A0A972FL45</accession>
<organism evidence="1 2">
    <name type="scientific">Flavobacterium silvaticum</name>
    <dbReference type="NCBI Taxonomy" id="1852020"/>
    <lineage>
        <taxon>Bacteria</taxon>
        <taxon>Pseudomonadati</taxon>
        <taxon>Bacteroidota</taxon>
        <taxon>Flavobacteriia</taxon>
        <taxon>Flavobacteriales</taxon>
        <taxon>Flavobacteriaceae</taxon>
        <taxon>Flavobacterium</taxon>
    </lineage>
</organism>
<gene>
    <name evidence="1" type="ORF">G6047_06435</name>
</gene>
<keyword evidence="2" id="KW-1185">Reference proteome</keyword>
<dbReference type="EMBL" id="JAAMPU010000102">
    <property type="protein sequence ID" value="NMH27662.1"/>
    <property type="molecule type" value="Genomic_DNA"/>
</dbReference>
<reference evidence="1" key="1">
    <citation type="submission" date="2020-02" db="EMBL/GenBank/DDBJ databases">
        <title>Flavobacterium sp. genome.</title>
        <authorList>
            <person name="Jung H.S."/>
            <person name="Baek J.H."/>
            <person name="Jeon C.O."/>
        </authorList>
    </citation>
    <scope>NUCLEOTIDE SEQUENCE</scope>
    <source>
        <strain evidence="1">SE-s28</strain>
    </source>
</reference>
<sequence length="268" mass="30813">MKLFGYSTSSGWLADYLMTFQKFTLVPEKLITEITTPKLIKSKNGKKNSIEEVYTLTTFFDLCSFILQAKEEGYIGFLDLKIATTAENILNSNKIIPLHIAIAEISGQNFYKSRILEKTAELLKKKSGDSSYEWIKALPVYFIEHLFELRNLDWEIGDGIISDLSELLQKVVFTRLPHTVYEDMRQKLPKRSYRRKNYSAQTIGNEDLAEILTAIKALIVTSNNSESVLYQLLDKIYPIRPEATEIHKISVPTILLSEQETEIKELIF</sequence>
<proteinExistence type="predicted"/>